<name>A0A6I6K8J4_9BACT</name>
<evidence type="ECO:0000313" key="2">
    <source>
        <dbReference type="EMBL" id="QGY47963.1"/>
    </source>
</evidence>
<evidence type="ECO:0000256" key="1">
    <source>
        <dbReference type="SAM" id="SignalP"/>
    </source>
</evidence>
<reference evidence="2 3" key="1">
    <citation type="submission" date="2019-11" db="EMBL/GenBank/DDBJ databases">
        <authorList>
            <person name="Zheng R.K."/>
            <person name="Sun C.M."/>
        </authorList>
    </citation>
    <scope>NUCLEOTIDE SEQUENCE [LARGE SCALE GENOMIC DNA]</scope>
    <source>
        <strain evidence="2 3">WC007</strain>
    </source>
</reference>
<proteinExistence type="predicted"/>
<keyword evidence="3" id="KW-1185">Reference proteome</keyword>
<protein>
    <recommendedName>
        <fullName evidence="4">SGNH/GDSL hydrolase family protein</fullName>
    </recommendedName>
</protein>
<sequence>MRRHYYLIISLFLFLLSGNVFSQSDEKADNKIGLTADGGTWGFFQAKETKDSCKHVLLIGDSVMHGYHQFVINGLNDVACVDRWTTGMHLNSKSLIEKLAELVSVRNYDVIHFNIGLHGWQKGRIPKGQYVPLLEKYILTIQQYAPKAKLIWASTTPVTEQDKPVLNKDINPIIFERNALAASVMKEHGVAINDLYGLLVEKLDLARLDRFHWFSDGYRLMSDQIISSILSELSK</sequence>
<dbReference type="CDD" id="cd00229">
    <property type="entry name" value="SGNH_hydrolase"/>
    <property type="match status" value="1"/>
</dbReference>
<evidence type="ECO:0000313" key="3">
    <source>
        <dbReference type="Proteomes" id="UP000428260"/>
    </source>
</evidence>
<keyword evidence="1" id="KW-0732">Signal</keyword>
<dbReference type="Proteomes" id="UP000428260">
    <property type="component" value="Chromosome"/>
</dbReference>
<dbReference type="RefSeq" id="WP_158872306.1">
    <property type="nucleotide sequence ID" value="NZ_CP046401.1"/>
</dbReference>
<dbReference type="Gene3D" id="3.40.50.1110">
    <property type="entry name" value="SGNH hydrolase"/>
    <property type="match status" value="1"/>
</dbReference>
<dbReference type="EMBL" id="CP046401">
    <property type="protein sequence ID" value="QGY47963.1"/>
    <property type="molecule type" value="Genomic_DNA"/>
</dbReference>
<gene>
    <name evidence="2" type="ORF">GM418_31200</name>
</gene>
<dbReference type="AlphaFoldDB" id="A0A6I6K8J4"/>
<organism evidence="2 3">
    <name type="scientific">Maribellus comscasis</name>
    <dbReference type="NCBI Taxonomy" id="2681766"/>
    <lineage>
        <taxon>Bacteria</taxon>
        <taxon>Pseudomonadati</taxon>
        <taxon>Bacteroidota</taxon>
        <taxon>Bacteroidia</taxon>
        <taxon>Marinilabiliales</taxon>
        <taxon>Prolixibacteraceae</taxon>
        <taxon>Maribellus</taxon>
    </lineage>
</organism>
<dbReference type="GO" id="GO:0016788">
    <property type="term" value="F:hydrolase activity, acting on ester bonds"/>
    <property type="evidence" value="ECO:0007669"/>
    <property type="project" value="UniProtKB-ARBA"/>
</dbReference>
<feature type="signal peptide" evidence="1">
    <location>
        <begin position="1"/>
        <end position="22"/>
    </location>
</feature>
<feature type="chain" id="PRO_5026241545" description="SGNH/GDSL hydrolase family protein" evidence="1">
    <location>
        <begin position="23"/>
        <end position="235"/>
    </location>
</feature>
<evidence type="ECO:0008006" key="4">
    <source>
        <dbReference type="Google" id="ProtNLM"/>
    </source>
</evidence>
<dbReference type="SUPFAM" id="SSF52266">
    <property type="entry name" value="SGNH hydrolase"/>
    <property type="match status" value="1"/>
</dbReference>
<dbReference type="InterPro" id="IPR036514">
    <property type="entry name" value="SGNH_hydro_sf"/>
</dbReference>
<dbReference type="KEGG" id="mcos:GM418_31200"/>
<accession>A0A6I6K8J4</accession>